<dbReference type="InterPro" id="IPR006311">
    <property type="entry name" value="TAT_signal"/>
</dbReference>
<dbReference type="GO" id="GO:0016811">
    <property type="term" value="F:hydrolase activity, acting on carbon-nitrogen (but not peptide) bonds, in linear amides"/>
    <property type="evidence" value="ECO:0007669"/>
    <property type="project" value="UniProtKB-ARBA"/>
</dbReference>
<organism evidence="4 5">
    <name type="scientific">Sphingomonas yabuuchiae</name>
    <dbReference type="NCBI Taxonomy" id="172044"/>
    <lineage>
        <taxon>Bacteria</taxon>
        <taxon>Pseudomonadati</taxon>
        <taxon>Pseudomonadota</taxon>
        <taxon>Alphaproteobacteria</taxon>
        <taxon>Sphingomonadales</taxon>
        <taxon>Sphingomonadaceae</taxon>
        <taxon>Sphingomonas</taxon>
    </lineage>
</organism>
<dbReference type="SUPFAM" id="SSF56235">
    <property type="entry name" value="N-terminal nucleophile aminohydrolases (Ntn hydrolases)"/>
    <property type="match status" value="1"/>
</dbReference>
<reference evidence="4" key="1">
    <citation type="submission" date="2021-01" db="EMBL/GenBank/DDBJ databases">
        <title>Genome Sequencing of Type Strains.</title>
        <authorList>
            <person name="Lemaire J.F."/>
            <person name="Inderbitzin P."/>
            <person name="Collins S.B."/>
            <person name="Wespe N."/>
            <person name="Knight-Connoni V."/>
        </authorList>
    </citation>
    <scope>NUCLEOTIDE SEQUENCE</scope>
    <source>
        <strain evidence="4">DSM 14562</strain>
    </source>
</reference>
<accession>A0AA41DCG5</accession>
<dbReference type="Gene3D" id="3.60.20.30">
    <property type="entry name" value="(Glycosyl)asparaginase"/>
    <property type="match status" value="1"/>
</dbReference>
<evidence type="ECO:0000256" key="1">
    <source>
        <dbReference type="PIRSR" id="PIRSR600246-1"/>
    </source>
</evidence>
<protein>
    <submittedName>
        <fullName evidence="4">N(4)-(Beta-N-acetylglucosaminyl)-L-asparaginase</fullName>
    </submittedName>
</protein>
<comment type="caution">
    <text evidence="4">The sequence shown here is derived from an EMBL/GenBank/DDBJ whole genome shotgun (WGS) entry which is preliminary data.</text>
</comment>
<dbReference type="AlphaFoldDB" id="A0AA41DCG5"/>
<dbReference type="PROSITE" id="PS51318">
    <property type="entry name" value="TAT"/>
    <property type="match status" value="1"/>
</dbReference>
<proteinExistence type="predicted"/>
<dbReference type="PANTHER" id="PTHR10188:SF6">
    <property type="entry name" value="N(4)-(BETA-N-ACETYLGLUCOSAMINYL)-L-ASPARAGINASE"/>
    <property type="match status" value="1"/>
</dbReference>
<dbReference type="CDD" id="cd04513">
    <property type="entry name" value="Glycosylasparaginase"/>
    <property type="match status" value="1"/>
</dbReference>
<dbReference type="Pfam" id="PF01112">
    <property type="entry name" value="Asparaginase_2"/>
    <property type="match status" value="1"/>
</dbReference>
<evidence type="ECO:0000313" key="5">
    <source>
        <dbReference type="Proteomes" id="UP000704529"/>
    </source>
</evidence>
<feature type="active site" description="Nucleophile" evidence="1">
    <location>
        <position position="213"/>
    </location>
</feature>
<name>A0AA41DCG5_9SPHN</name>
<feature type="binding site" evidence="2">
    <location>
        <begin position="264"/>
        <end position="267"/>
    </location>
    <ligand>
        <name>substrate</name>
    </ligand>
</feature>
<dbReference type="PANTHER" id="PTHR10188">
    <property type="entry name" value="L-ASPARAGINASE"/>
    <property type="match status" value="1"/>
</dbReference>
<sequence>MEHIMQDERRAFLGGIASLAGIGAGIGAGLAAPVRALAKTAATAGTGSDAVIVSTWDFGAPANDAAFAKGRSGGSLIDMVEAGVMVPEADPNNHSVGYSGYPDRDGHVTLDAVIMDDAGGVGAVAALEDTVHAISVARAVMEHTPHTFLVGEGATRFARDRGFPRVNLLTPEAEKAWRDWLKTQNYKPVANSETGTYGAGRPGTPGGALDHDTIGMLARDASGRMAGACTTSGMAFKMRGRVGDSPQVGSGLYVERGVGGATSTGLGEEVTRTVGTARVVASMRHGMSPQAACEEAARHIASLRGDAIKGVQVGFLAMDTRGRIGAFCLLPGFTYAVTDAAGKTRVEKAPSLFKA</sequence>
<feature type="binding site" evidence="2">
    <location>
        <begin position="241"/>
        <end position="244"/>
    </location>
    <ligand>
        <name>substrate</name>
    </ligand>
</feature>
<dbReference type="Proteomes" id="UP000704529">
    <property type="component" value="Unassembled WGS sequence"/>
</dbReference>
<gene>
    <name evidence="4" type="ORF">JYA60_07825</name>
</gene>
<feature type="site" description="Cleavage; by autolysis" evidence="3">
    <location>
        <begin position="212"/>
        <end position="213"/>
    </location>
</feature>
<evidence type="ECO:0000256" key="3">
    <source>
        <dbReference type="PIRSR" id="PIRSR600246-3"/>
    </source>
</evidence>
<evidence type="ECO:0000256" key="2">
    <source>
        <dbReference type="PIRSR" id="PIRSR600246-2"/>
    </source>
</evidence>
<dbReference type="GO" id="GO:0005737">
    <property type="term" value="C:cytoplasm"/>
    <property type="evidence" value="ECO:0007669"/>
    <property type="project" value="TreeGrafter"/>
</dbReference>
<dbReference type="InterPro" id="IPR000246">
    <property type="entry name" value="Peptidase_T2"/>
</dbReference>
<dbReference type="InterPro" id="IPR029055">
    <property type="entry name" value="Ntn_hydrolases_N"/>
</dbReference>
<dbReference type="EMBL" id="JAFHKU010000125">
    <property type="protein sequence ID" value="MBN3558134.1"/>
    <property type="molecule type" value="Genomic_DNA"/>
</dbReference>
<evidence type="ECO:0000313" key="4">
    <source>
        <dbReference type="EMBL" id="MBN3558134.1"/>
    </source>
</evidence>